<feature type="transmembrane region" description="Helical" evidence="8">
    <location>
        <begin position="124"/>
        <end position="148"/>
    </location>
</feature>
<name>A0A9P8PL13_9ASCO</name>
<evidence type="ECO:0000256" key="7">
    <source>
        <dbReference type="SAM" id="MobiDB-lite"/>
    </source>
</evidence>
<feature type="region of interest" description="Disordered" evidence="7">
    <location>
        <begin position="333"/>
        <end position="364"/>
    </location>
</feature>
<evidence type="ECO:0000259" key="9">
    <source>
        <dbReference type="PROSITE" id="PS50850"/>
    </source>
</evidence>
<comment type="similarity">
    <text evidence="6">Belongs to the major facilitator superfamily. CAR1 family.</text>
</comment>
<sequence>MSQNSLQSSIGKEKALGQDLDQKISKNEPKSDSNLENETDQDLESNTENDDYNPVPLTLENLKTNPSDNRGDQQSIPSLAQTQTNNSILTNKTLHAKKRRGILARFTIIPEFKDARDYPPKLKLLLVSVIACAAVVGPMGTSIILPAIEDIKKELNTTTMRVNVAVGVYLLSLGVFPLWWSSFSETLGRRSVYVVSFTLLIAFCIGCALAPTINSLIGFRILAGACSASVQSVGAGTIADLFKPEERGRALGLYYLGPLMAPLLSPIIGALLLIRWDWRSTQWFVVILAATIDVLLILLLPETLRQEDNKEKIRKILQDRRLHRNKFGEVETNDLESNKDSIEASNDVSNDDTVDEDINSGDEEEEQAISRIITRISTSRSQYYNDEINSHDPRLASIQQHDQRALEESIKQELFQKSTFKQRLKKDCYFYLVKPLKSVYFLSYPPVCLSISFSAISFGILYLVNMTLEYEYSRDPYNWKSLYVGFAYIPNSVSYIIASIFGGRWTDYLLKQYKAKHNGFYAPEARLSYNILSAVITFPIALMILGWCFQYHTFWVTPLVGTAIFGYASMMTIGPTVTYLVDTLPGRGSTGVALNNLVRMIMATLAVFIVEPLINAIGPGPMFSLMTGIVLVSSSVLLIIKLRGTYWRENFDLQALYDKLE</sequence>
<feature type="transmembrane region" description="Helical" evidence="8">
    <location>
        <begin position="483"/>
        <end position="506"/>
    </location>
</feature>
<keyword evidence="5 8" id="KW-0472">Membrane</keyword>
<dbReference type="Gene3D" id="1.20.1250.20">
    <property type="entry name" value="MFS general substrate transporter like domains"/>
    <property type="match status" value="1"/>
</dbReference>
<evidence type="ECO:0000256" key="8">
    <source>
        <dbReference type="SAM" id="Phobius"/>
    </source>
</evidence>
<keyword evidence="3 8" id="KW-0812">Transmembrane</keyword>
<evidence type="ECO:0000256" key="1">
    <source>
        <dbReference type="ARBA" id="ARBA00004141"/>
    </source>
</evidence>
<evidence type="ECO:0000256" key="5">
    <source>
        <dbReference type="ARBA" id="ARBA00023136"/>
    </source>
</evidence>
<feature type="compositionally biased region" description="Acidic residues" evidence="7">
    <location>
        <begin position="349"/>
        <end position="364"/>
    </location>
</feature>
<dbReference type="PANTHER" id="PTHR23502">
    <property type="entry name" value="MAJOR FACILITATOR SUPERFAMILY"/>
    <property type="match status" value="1"/>
</dbReference>
<evidence type="ECO:0000256" key="6">
    <source>
        <dbReference type="ARBA" id="ARBA00038347"/>
    </source>
</evidence>
<keyword evidence="4 8" id="KW-1133">Transmembrane helix</keyword>
<feature type="compositionally biased region" description="Basic and acidic residues" evidence="7">
    <location>
        <begin position="11"/>
        <end position="33"/>
    </location>
</feature>
<dbReference type="InterPro" id="IPR011701">
    <property type="entry name" value="MFS"/>
</dbReference>
<feature type="transmembrane region" description="Helical" evidence="8">
    <location>
        <begin position="219"/>
        <end position="242"/>
    </location>
</feature>
<feature type="transmembrane region" description="Helical" evidence="8">
    <location>
        <begin position="160"/>
        <end position="180"/>
    </location>
</feature>
<feature type="transmembrane region" description="Helical" evidence="8">
    <location>
        <begin position="254"/>
        <end position="276"/>
    </location>
</feature>
<reference evidence="10" key="1">
    <citation type="journal article" date="2021" name="Open Biol.">
        <title>Shared evolutionary footprints suggest mitochondrial oxidative damage underlies multiple complex I losses in fungi.</title>
        <authorList>
            <person name="Schikora-Tamarit M.A."/>
            <person name="Marcet-Houben M."/>
            <person name="Nosek J."/>
            <person name="Gabaldon T."/>
        </authorList>
    </citation>
    <scope>NUCLEOTIDE SEQUENCE</scope>
    <source>
        <strain evidence="10">CBS6341</strain>
    </source>
</reference>
<dbReference type="GO" id="GO:0010509">
    <property type="term" value="P:intracellular polyamine homeostasis"/>
    <property type="evidence" value="ECO:0007669"/>
    <property type="project" value="TreeGrafter"/>
</dbReference>
<accession>A0A9P8PL13</accession>
<dbReference type="Pfam" id="PF07690">
    <property type="entry name" value="MFS_1"/>
    <property type="match status" value="1"/>
</dbReference>
<evidence type="ECO:0000313" key="10">
    <source>
        <dbReference type="EMBL" id="KAH3674248.1"/>
    </source>
</evidence>
<evidence type="ECO:0000313" key="11">
    <source>
        <dbReference type="Proteomes" id="UP000769528"/>
    </source>
</evidence>
<dbReference type="OrthoDB" id="3936150at2759"/>
<keyword evidence="2" id="KW-0813">Transport</keyword>
<dbReference type="SUPFAM" id="SSF103473">
    <property type="entry name" value="MFS general substrate transporter"/>
    <property type="match status" value="1"/>
</dbReference>
<feature type="compositionally biased region" description="Acidic residues" evidence="7">
    <location>
        <begin position="35"/>
        <end position="51"/>
    </location>
</feature>
<feature type="domain" description="Major facilitator superfamily (MFS) profile" evidence="9">
    <location>
        <begin position="126"/>
        <end position="645"/>
    </location>
</feature>
<keyword evidence="11" id="KW-1185">Reference proteome</keyword>
<evidence type="ECO:0000256" key="4">
    <source>
        <dbReference type="ARBA" id="ARBA00022989"/>
    </source>
</evidence>
<dbReference type="Proteomes" id="UP000769528">
    <property type="component" value="Unassembled WGS sequence"/>
</dbReference>
<dbReference type="AlphaFoldDB" id="A0A9P8PL13"/>
<evidence type="ECO:0000256" key="3">
    <source>
        <dbReference type="ARBA" id="ARBA00022692"/>
    </source>
</evidence>
<comment type="caution">
    <text evidence="10">The sequence shown here is derived from an EMBL/GenBank/DDBJ whole genome shotgun (WGS) entry which is preliminary data.</text>
</comment>
<feature type="compositionally biased region" description="Polar residues" evidence="7">
    <location>
        <begin position="61"/>
        <end position="84"/>
    </location>
</feature>
<dbReference type="GO" id="GO:0015203">
    <property type="term" value="F:polyamine transmembrane transporter activity"/>
    <property type="evidence" value="ECO:0007669"/>
    <property type="project" value="TreeGrafter"/>
</dbReference>
<feature type="compositionally biased region" description="Polar residues" evidence="7">
    <location>
        <begin position="1"/>
        <end position="10"/>
    </location>
</feature>
<gene>
    <name evidence="10" type="ORF">WICMUC_003406</name>
</gene>
<feature type="transmembrane region" description="Helical" evidence="8">
    <location>
        <begin position="527"/>
        <end position="547"/>
    </location>
</feature>
<feature type="transmembrane region" description="Helical" evidence="8">
    <location>
        <begin position="192"/>
        <end position="213"/>
    </location>
</feature>
<dbReference type="CDD" id="cd17323">
    <property type="entry name" value="MFS_Tpo1_MDR_like"/>
    <property type="match status" value="1"/>
</dbReference>
<dbReference type="InterPro" id="IPR036259">
    <property type="entry name" value="MFS_trans_sf"/>
</dbReference>
<feature type="transmembrane region" description="Helical" evidence="8">
    <location>
        <begin position="559"/>
        <end position="581"/>
    </location>
</feature>
<proteinExistence type="inferred from homology"/>
<feature type="transmembrane region" description="Helical" evidence="8">
    <location>
        <begin position="282"/>
        <end position="300"/>
    </location>
</feature>
<feature type="transmembrane region" description="Helical" evidence="8">
    <location>
        <begin position="593"/>
        <end position="610"/>
    </location>
</feature>
<dbReference type="EMBL" id="JAEUBF010000902">
    <property type="protein sequence ID" value="KAH3674248.1"/>
    <property type="molecule type" value="Genomic_DNA"/>
</dbReference>
<dbReference type="PROSITE" id="PS50850">
    <property type="entry name" value="MFS"/>
    <property type="match status" value="1"/>
</dbReference>
<reference evidence="10" key="2">
    <citation type="submission" date="2021-01" db="EMBL/GenBank/DDBJ databases">
        <authorList>
            <person name="Schikora-Tamarit M.A."/>
        </authorList>
    </citation>
    <scope>NUCLEOTIDE SEQUENCE</scope>
    <source>
        <strain evidence="10">CBS6341</strain>
    </source>
</reference>
<feature type="region of interest" description="Disordered" evidence="7">
    <location>
        <begin position="1"/>
        <end position="84"/>
    </location>
</feature>
<dbReference type="Gene3D" id="1.20.1720.10">
    <property type="entry name" value="Multidrug resistance protein D"/>
    <property type="match status" value="1"/>
</dbReference>
<organism evidence="10 11">
    <name type="scientific">Wickerhamomyces mucosus</name>
    <dbReference type="NCBI Taxonomy" id="1378264"/>
    <lineage>
        <taxon>Eukaryota</taxon>
        <taxon>Fungi</taxon>
        <taxon>Dikarya</taxon>
        <taxon>Ascomycota</taxon>
        <taxon>Saccharomycotina</taxon>
        <taxon>Saccharomycetes</taxon>
        <taxon>Phaffomycetales</taxon>
        <taxon>Wickerhamomycetaceae</taxon>
        <taxon>Wickerhamomyces</taxon>
    </lineage>
</organism>
<feature type="transmembrane region" description="Helical" evidence="8">
    <location>
        <begin position="439"/>
        <end position="463"/>
    </location>
</feature>
<comment type="subcellular location">
    <subcellularLocation>
        <location evidence="1">Membrane</location>
        <topology evidence="1">Multi-pass membrane protein</topology>
    </subcellularLocation>
</comment>
<dbReference type="PANTHER" id="PTHR23502:SF5">
    <property type="entry name" value="QUINIDINE RESISTANCE PROTEIN 3"/>
    <property type="match status" value="1"/>
</dbReference>
<dbReference type="FunFam" id="1.20.1720.10:FF:000009">
    <property type="entry name" value="MFS multidrug transporter"/>
    <property type="match status" value="1"/>
</dbReference>
<dbReference type="InterPro" id="IPR020846">
    <property type="entry name" value="MFS_dom"/>
</dbReference>
<feature type="transmembrane region" description="Helical" evidence="8">
    <location>
        <begin position="622"/>
        <end position="640"/>
    </location>
</feature>
<protein>
    <recommendedName>
        <fullName evidence="9">Major facilitator superfamily (MFS) profile domain-containing protein</fullName>
    </recommendedName>
</protein>
<dbReference type="GO" id="GO:0005886">
    <property type="term" value="C:plasma membrane"/>
    <property type="evidence" value="ECO:0007669"/>
    <property type="project" value="TreeGrafter"/>
</dbReference>
<evidence type="ECO:0000256" key="2">
    <source>
        <dbReference type="ARBA" id="ARBA00022448"/>
    </source>
</evidence>